<accession>A0A7C9AS34</accession>
<dbReference type="EMBL" id="GISG01257684">
    <property type="protein sequence ID" value="MBA4673113.1"/>
    <property type="molecule type" value="Transcribed_RNA"/>
</dbReference>
<evidence type="ECO:0000256" key="1">
    <source>
        <dbReference type="SAM" id="MobiDB-lite"/>
    </source>
</evidence>
<protein>
    <submittedName>
        <fullName evidence="2">Uncharacterized protein</fullName>
    </submittedName>
</protein>
<reference evidence="2" key="2">
    <citation type="submission" date="2020-07" db="EMBL/GenBank/DDBJ databases">
        <authorList>
            <person name="Vera ALvarez R."/>
            <person name="Arias-Moreno D.M."/>
            <person name="Jimenez-Jacinto V."/>
            <person name="Jimenez-Bremont J.F."/>
            <person name="Swaminathan K."/>
            <person name="Moose S.P."/>
            <person name="Guerrero-Gonzalez M.L."/>
            <person name="Marino-Ramirez L."/>
            <person name="Landsman D."/>
            <person name="Rodriguez-Kessler M."/>
            <person name="Delgado-Sanchez P."/>
        </authorList>
    </citation>
    <scope>NUCLEOTIDE SEQUENCE</scope>
    <source>
        <tissue evidence="2">Cladode</tissue>
    </source>
</reference>
<name>A0A7C9AS34_OPUST</name>
<dbReference type="AlphaFoldDB" id="A0A7C9AS34"/>
<proteinExistence type="predicted"/>
<evidence type="ECO:0000313" key="2">
    <source>
        <dbReference type="EMBL" id="MBA4673113.1"/>
    </source>
</evidence>
<sequence length="148" mass="16261">MQNNVPTSDIDTQPPNPYVLDGIRPHNITQLFEPPRPTFASTLKLELESRGGDLKSTPEPKLGPQHGLFEPTRVVLKGDSSNPSGHTPPFVSSLQSKEPSASIAEFSACCILGKIWGETIPLSAIIHRTRNEWKFTKGQIDYVDLGND</sequence>
<organism evidence="2">
    <name type="scientific">Opuntia streptacantha</name>
    <name type="common">Prickly pear cactus</name>
    <name type="synonym">Opuntia cardona</name>
    <dbReference type="NCBI Taxonomy" id="393608"/>
    <lineage>
        <taxon>Eukaryota</taxon>
        <taxon>Viridiplantae</taxon>
        <taxon>Streptophyta</taxon>
        <taxon>Embryophyta</taxon>
        <taxon>Tracheophyta</taxon>
        <taxon>Spermatophyta</taxon>
        <taxon>Magnoliopsida</taxon>
        <taxon>eudicotyledons</taxon>
        <taxon>Gunneridae</taxon>
        <taxon>Pentapetalae</taxon>
        <taxon>Caryophyllales</taxon>
        <taxon>Cactineae</taxon>
        <taxon>Cactaceae</taxon>
        <taxon>Opuntioideae</taxon>
        <taxon>Opuntia</taxon>
    </lineage>
</organism>
<feature type="region of interest" description="Disordered" evidence="1">
    <location>
        <begin position="76"/>
        <end position="96"/>
    </location>
</feature>
<feature type="compositionally biased region" description="Polar residues" evidence="1">
    <location>
        <begin position="79"/>
        <end position="96"/>
    </location>
</feature>
<reference evidence="2" key="1">
    <citation type="journal article" date="2013" name="J. Plant Res.">
        <title>Effect of fungi and light on seed germination of three Opuntia species from semiarid lands of central Mexico.</title>
        <authorList>
            <person name="Delgado-Sanchez P."/>
            <person name="Jimenez-Bremont J.F."/>
            <person name="Guerrero-Gonzalez Mde L."/>
            <person name="Flores J."/>
        </authorList>
    </citation>
    <scope>NUCLEOTIDE SEQUENCE</scope>
    <source>
        <tissue evidence="2">Cladode</tissue>
    </source>
</reference>